<dbReference type="EMBL" id="KZ857390">
    <property type="protein sequence ID" value="RDX52608.1"/>
    <property type="molecule type" value="Genomic_DNA"/>
</dbReference>
<keyword evidence="2" id="KW-1185">Reference proteome</keyword>
<evidence type="ECO:0008006" key="3">
    <source>
        <dbReference type="Google" id="ProtNLM"/>
    </source>
</evidence>
<reference evidence="1 2" key="1">
    <citation type="journal article" date="2018" name="Biotechnol. Biofuels">
        <title>Integrative visual omics of the white-rot fungus Polyporus brumalis exposes the biotechnological potential of its oxidative enzymes for delignifying raw plant biomass.</title>
        <authorList>
            <person name="Miyauchi S."/>
            <person name="Rancon A."/>
            <person name="Drula E."/>
            <person name="Hage H."/>
            <person name="Chaduli D."/>
            <person name="Favel A."/>
            <person name="Grisel S."/>
            <person name="Henrissat B."/>
            <person name="Herpoel-Gimbert I."/>
            <person name="Ruiz-Duenas F.J."/>
            <person name="Chevret D."/>
            <person name="Hainaut M."/>
            <person name="Lin J."/>
            <person name="Wang M."/>
            <person name="Pangilinan J."/>
            <person name="Lipzen A."/>
            <person name="Lesage-Meessen L."/>
            <person name="Navarro D."/>
            <person name="Riley R."/>
            <person name="Grigoriev I.V."/>
            <person name="Zhou S."/>
            <person name="Raouche S."/>
            <person name="Rosso M.N."/>
        </authorList>
    </citation>
    <scope>NUCLEOTIDE SEQUENCE [LARGE SCALE GENOMIC DNA]</scope>
    <source>
        <strain evidence="1 2">BRFM 1820</strain>
    </source>
</reference>
<gene>
    <name evidence="1" type="ORF">OH76DRAFT_1345093</name>
</gene>
<proteinExistence type="predicted"/>
<dbReference type="Gene3D" id="3.80.10.10">
    <property type="entry name" value="Ribonuclease Inhibitor"/>
    <property type="match status" value="1"/>
</dbReference>
<dbReference type="AlphaFoldDB" id="A0A371DJD9"/>
<organism evidence="1 2">
    <name type="scientific">Lentinus brumalis</name>
    <dbReference type="NCBI Taxonomy" id="2498619"/>
    <lineage>
        <taxon>Eukaryota</taxon>
        <taxon>Fungi</taxon>
        <taxon>Dikarya</taxon>
        <taxon>Basidiomycota</taxon>
        <taxon>Agaricomycotina</taxon>
        <taxon>Agaricomycetes</taxon>
        <taxon>Polyporales</taxon>
        <taxon>Polyporaceae</taxon>
        <taxon>Lentinus</taxon>
    </lineage>
</organism>
<protein>
    <recommendedName>
        <fullName evidence="3">F-box domain-containing protein</fullName>
    </recommendedName>
</protein>
<dbReference type="OrthoDB" id="3208561at2759"/>
<sequence>MDHFPKLLDRFPALKSVKIDSSECGVPWPYLKACFIRPHIASITIGEDADFLEVPPFPEDEVASTSIRIAEFSYVMPPLRSLRLGQLRRDVDLEESLPDESRCLSAILLRMNETVERLALPVETAPLRAMAEVSWPRLRELTLQGDHVDTAHTLLVPVFLRRVPYLRKLRILVSRLSDGSRAPTLGCAGSGTILAASNSGPSTSTALTELRSLTIADPDPEDDIFSTHFPRLTHLSLRDWHRYYSLNGYRRQHQPPTQQFLTATESLSILKRMCATSLRSLELVYIADGAEDELLAYICGSFLELSQLELHRYRQDRKALVPHTRIARLLLAAKSLQVVRLNLDFQDDHGAYCPVPTVRDQWYPVFKERGWELVNILEACPRLEYLGLLYHGIPAPLWVEFHPSRCAEPRYVEECNRLSQCVALPLCFVSYPQLSRPAGIQSLTPLRGCERFVDGTCLCLHVCLPLIQY</sequence>
<evidence type="ECO:0000313" key="1">
    <source>
        <dbReference type="EMBL" id="RDX52608.1"/>
    </source>
</evidence>
<dbReference type="InterPro" id="IPR032675">
    <property type="entry name" value="LRR_dom_sf"/>
</dbReference>
<evidence type="ECO:0000313" key="2">
    <source>
        <dbReference type="Proteomes" id="UP000256964"/>
    </source>
</evidence>
<dbReference type="SUPFAM" id="SSF52047">
    <property type="entry name" value="RNI-like"/>
    <property type="match status" value="1"/>
</dbReference>
<name>A0A371DJD9_9APHY</name>
<accession>A0A371DJD9</accession>
<dbReference type="Proteomes" id="UP000256964">
    <property type="component" value="Unassembled WGS sequence"/>
</dbReference>